<comment type="caution">
    <text evidence="1">The sequence shown here is derived from an EMBL/GenBank/DDBJ whole genome shotgun (WGS) entry which is preliminary data.</text>
</comment>
<protein>
    <submittedName>
        <fullName evidence="1">Uncharacterized protein</fullName>
    </submittedName>
</protein>
<dbReference type="EMBL" id="JAHMHS010000010">
    <property type="protein sequence ID" value="KAK1729652.1"/>
    <property type="molecule type" value="Genomic_DNA"/>
</dbReference>
<gene>
    <name evidence="1" type="ORF">BDZ83DRAFT_13099</name>
</gene>
<organism evidence="1 2">
    <name type="scientific">Glomerella acutata</name>
    <name type="common">Colletotrichum acutatum</name>
    <dbReference type="NCBI Taxonomy" id="27357"/>
    <lineage>
        <taxon>Eukaryota</taxon>
        <taxon>Fungi</taxon>
        <taxon>Dikarya</taxon>
        <taxon>Ascomycota</taxon>
        <taxon>Pezizomycotina</taxon>
        <taxon>Sordariomycetes</taxon>
        <taxon>Hypocreomycetidae</taxon>
        <taxon>Glomerellales</taxon>
        <taxon>Glomerellaceae</taxon>
        <taxon>Colletotrichum</taxon>
        <taxon>Colletotrichum acutatum species complex</taxon>
    </lineage>
</organism>
<dbReference type="AlphaFoldDB" id="A0AAD9D015"/>
<evidence type="ECO:0000313" key="1">
    <source>
        <dbReference type="EMBL" id="KAK1729652.1"/>
    </source>
</evidence>
<reference evidence="1" key="1">
    <citation type="submission" date="2021-12" db="EMBL/GenBank/DDBJ databases">
        <title>Comparative genomics, transcriptomics and evolutionary studies reveal genomic signatures of adaptation to plant cell wall in hemibiotrophic fungi.</title>
        <authorList>
            <consortium name="DOE Joint Genome Institute"/>
            <person name="Baroncelli R."/>
            <person name="Diaz J.F."/>
            <person name="Benocci T."/>
            <person name="Peng M."/>
            <person name="Battaglia E."/>
            <person name="Haridas S."/>
            <person name="Andreopoulos W."/>
            <person name="Labutti K."/>
            <person name="Pangilinan J."/>
            <person name="Floch G.L."/>
            <person name="Makela M.R."/>
            <person name="Henrissat B."/>
            <person name="Grigoriev I.V."/>
            <person name="Crouch J.A."/>
            <person name="De Vries R.P."/>
            <person name="Sukno S.A."/>
            <person name="Thon M.R."/>
        </authorList>
    </citation>
    <scope>NUCLEOTIDE SEQUENCE</scope>
    <source>
        <strain evidence="1">CBS 112980</strain>
    </source>
</reference>
<name>A0AAD9D015_GLOAC</name>
<proteinExistence type="predicted"/>
<dbReference type="Proteomes" id="UP001244207">
    <property type="component" value="Unassembled WGS sequence"/>
</dbReference>
<evidence type="ECO:0000313" key="2">
    <source>
        <dbReference type="Proteomes" id="UP001244207"/>
    </source>
</evidence>
<keyword evidence="2" id="KW-1185">Reference proteome</keyword>
<sequence length="256" mass="29038">MGRVLLQETPNGTRCWASDCVVNRGLRWAKHAIEDGDMPLRIFYGLYGYRARRPLCEHRACAGVSSRRVIRISAVDRKRVIVLRIRDGRASRVPTRPRLICSKEELKRKKGGVPSGMECSPVFCSNGDASGTDEKGRVNGPVSTWSNRCYYCIESICQSVATRKAMHALRSWCWSLGMLKRGGWNTLQREKGKKKKKPMRRQRRSCMRLDAGWNRGYVCLFTLCVFLLSSNLAQDQPLAWISVPFGPVPQLQTATE</sequence>
<dbReference type="GeneID" id="85385113"/>
<accession>A0AAD9D015</accession>
<dbReference type="RefSeq" id="XP_060369707.1">
    <property type="nucleotide sequence ID" value="XM_060501214.1"/>
</dbReference>